<dbReference type="RefSeq" id="WP_008721206.1">
    <property type="nucleotide sequence ID" value="NZ_JH994110.1"/>
</dbReference>
<dbReference type="STRING" id="1289135.A966_00585"/>
<reference evidence="1 2" key="1">
    <citation type="submission" date="2012-07" db="EMBL/GenBank/DDBJ databases">
        <title>Genome sequence of Brachyspira sp. 30446, isolated from a pig with mucohaemorrhagic colitis.</title>
        <authorList>
            <person name="Rubin J.E."/>
            <person name="Fernando C."/>
            <person name="Harding J.C.S."/>
            <person name="Hill J.E."/>
        </authorList>
    </citation>
    <scope>NUCLEOTIDE SEQUENCE [LARGE SCALE GENOMIC DNA]</scope>
    <source>
        <strain evidence="1 2">30446</strain>
    </source>
</reference>
<dbReference type="Proteomes" id="UP000011663">
    <property type="component" value="Unassembled WGS sequence"/>
</dbReference>
<sequence>MINNLNFLNNNYDDSIIFNDEDYNSLIQEYNDIIKNNISEQETNVLQKY</sequence>
<accession>A0A2U4EY01</accession>
<comment type="caution">
    <text evidence="1">The sequence shown here is derived from an EMBL/GenBank/DDBJ whole genome shotgun (WGS) entry which is preliminary data.</text>
</comment>
<organism evidence="1 2">
    <name type="scientific">Brachyspira hampsonii 30446</name>
    <dbReference type="NCBI Taxonomy" id="1289135"/>
    <lineage>
        <taxon>Bacteria</taxon>
        <taxon>Pseudomonadati</taxon>
        <taxon>Spirochaetota</taxon>
        <taxon>Spirochaetia</taxon>
        <taxon>Brachyspirales</taxon>
        <taxon>Brachyspiraceae</taxon>
        <taxon>Brachyspira</taxon>
    </lineage>
</organism>
<dbReference type="EMBL" id="ALNZ01000006">
    <property type="protein sequence ID" value="EKV58235.1"/>
    <property type="molecule type" value="Genomic_DNA"/>
</dbReference>
<dbReference type="AlphaFoldDB" id="A0A2U4EY01"/>
<evidence type="ECO:0000313" key="1">
    <source>
        <dbReference type="EMBL" id="EKV58235.1"/>
    </source>
</evidence>
<proteinExistence type="predicted"/>
<protein>
    <submittedName>
        <fullName evidence="1">Uncharacterized protein</fullName>
    </submittedName>
</protein>
<evidence type="ECO:0000313" key="2">
    <source>
        <dbReference type="Proteomes" id="UP000011663"/>
    </source>
</evidence>
<dbReference type="GeneID" id="66489178"/>
<name>A0A2U4EY01_9SPIR</name>
<gene>
    <name evidence="1" type="ORF">A966_00585</name>
</gene>